<evidence type="ECO:0000256" key="1">
    <source>
        <dbReference type="ARBA" id="ARBA00004141"/>
    </source>
</evidence>
<gene>
    <name evidence="7" type="ORF">MNKW57_20920</name>
</gene>
<comment type="subcellular location">
    <subcellularLocation>
        <location evidence="1">Membrane</location>
        <topology evidence="1">Multi-pass membrane protein</topology>
    </subcellularLocation>
</comment>
<evidence type="ECO:0000313" key="7">
    <source>
        <dbReference type="EMBL" id="GMG87771.1"/>
    </source>
</evidence>
<dbReference type="Proteomes" id="UP001224392">
    <property type="component" value="Unassembled WGS sequence"/>
</dbReference>
<comment type="caution">
    <text evidence="7">The sequence shown here is derived from an EMBL/GenBank/DDBJ whole genome shotgun (WGS) entry which is preliminary data.</text>
</comment>
<dbReference type="PANTHER" id="PTHR21716:SF4">
    <property type="entry name" value="TRANSMEMBRANE PROTEIN 245"/>
    <property type="match status" value="1"/>
</dbReference>
<evidence type="ECO:0000256" key="4">
    <source>
        <dbReference type="ARBA" id="ARBA00022989"/>
    </source>
</evidence>
<keyword evidence="4 6" id="KW-1133">Transmembrane helix</keyword>
<feature type="transmembrane region" description="Helical" evidence="6">
    <location>
        <begin position="243"/>
        <end position="265"/>
    </location>
</feature>
<feature type="transmembrane region" description="Helical" evidence="6">
    <location>
        <begin position="12"/>
        <end position="29"/>
    </location>
</feature>
<proteinExistence type="inferred from homology"/>
<keyword evidence="5 6" id="KW-0472">Membrane</keyword>
<feature type="transmembrane region" description="Helical" evidence="6">
    <location>
        <begin position="35"/>
        <end position="53"/>
    </location>
</feature>
<comment type="similarity">
    <text evidence="2">Belongs to the autoinducer-2 exporter (AI-2E) (TC 2.A.86) family.</text>
</comment>
<organism evidence="7 8">
    <name type="scientific">Biformimicrobium ophioploci</name>
    <dbReference type="NCBI Taxonomy" id="3036711"/>
    <lineage>
        <taxon>Bacteria</taxon>
        <taxon>Pseudomonadati</taxon>
        <taxon>Pseudomonadota</taxon>
        <taxon>Gammaproteobacteria</taxon>
        <taxon>Cellvibrionales</taxon>
        <taxon>Microbulbiferaceae</taxon>
        <taxon>Biformimicrobium</taxon>
    </lineage>
</organism>
<protein>
    <submittedName>
        <fullName evidence="7">AI-2E family transporter</fullName>
    </submittedName>
</protein>
<keyword evidence="3 6" id="KW-0812">Transmembrane</keyword>
<dbReference type="Pfam" id="PF01594">
    <property type="entry name" value="AI-2E_transport"/>
    <property type="match status" value="1"/>
</dbReference>
<dbReference type="PANTHER" id="PTHR21716">
    <property type="entry name" value="TRANSMEMBRANE PROTEIN"/>
    <property type="match status" value="1"/>
</dbReference>
<feature type="transmembrane region" description="Helical" evidence="6">
    <location>
        <begin position="277"/>
        <end position="294"/>
    </location>
</feature>
<evidence type="ECO:0000256" key="5">
    <source>
        <dbReference type="ARBA" id="ARBA00023136"/>
    </source>
</evidence>
<feature type="transmembrane region" description="Helical" evidence="6">
    <location>
        <begin position="314"/>
        <end position="347"/>
    </location>
</feature>
<feature type="transmembrane region" description="Helical" evidence="6">
    <location>
        <begin position="220"/>
        <end position="237"/>
    </location>
</feature>
<sequence length="374" mass="40701">MVGRGIGMQEKLEQVFFLALLLLITLAFGWLLKPFFFAIFWAGVVTVLFHPLHKKLLLKYPQRQNLVALAVLLLSIVLAVLPVLLISASVVNEAVSFYQKIQAGEIDLGKILHSIRSAIPGLPGLVERLDVDLDELQKQTLEGAVNASRFVGKHAISFGQNTAQFFVGLALMLYLTFFLLRDGQALLEKFKRALPMGDAREHLLFDKVAEVTRATIKGNLLVAVVQGALGGLIFWILDIPGAMLWAVLMAVLSLVPAMGPPLVWVPVAIYLFATGELISATVLVAYGVLVIGLADNLLRPILVGRDTQLPDYLVLFSTLGGFVLFGVSGFVMGPLLAALFVAFWEIFAREFNPVRGRGSRVGAEHDDNGSDEAG</sequence>
<reference evidence="7 8" key="1">
    <citation type="submission" date="2023-04" db="EMBL/GenBank/DDBJ databases">
        <title>Marinobulbifer ophiurae gen. nov., sp. Nov., isolate from tissue of brittle star Ophioplocus japonicus.</title>
        <authorList>
            <person name="Kawano K."/>
            <person name="Sawayama S."/>
            <person name="Nakagawa S."/>
        </authorList>
    </citation>
    <scope>NUCLEOTIDE SEQUENCE [LARGE SCALE GENOMIC DNA]</scope>
    <source>
        <strain evidence="7 8">NKW57</strain>
    </source>
</reference>
<keyword evidence="8" id="KW-1185">Reference proteome</keyword>
<feature type="transmembrane region" description="Helical" evidence="6">
    <location>
        <begin position="163"/>
        <end position="180"/>
    </location>
</feature>
<dbReference type="InterPro" id="IPR002549">
    <property type="entry name" value="AI-2E-like"/>
</dbReference>
<accession>A0ABQ6M0B7</accession>
<feature type="transmembrane region" description="Helical" evidence="6">
    <location>
        <begin position="65"/>
        <end position="88"/>
    </location>
</feature>
<evidence type="ECO:0000256" key="6">
    <source>
        <dbReference type="SAM" id="Phobius"/>
    </source>
</evidence>
<name>A0ABQ6M0B7_9GAMM</name>
<dbReference type="EMBL" id="BSYJ01000004">
    <property type="protein sequence ID" value="GMG87771.1"/>
    <property type="molecule type" value="Genomic_DNA"/>
</dbReference>
<evidence type="ECO:0000313" key="8">
    <source>
        <dbReference type="Proteomes" id="UP001224392"/>
    </source>
</evidence>
<evidence type="ECO:0000256" key="2">
    <source>
        <dbReference type="ARBA" id="ARBA00009773"/>
    </source>
</evidence>
<evidence type="ECO:0000256" key="3">
    <source>
        <dbReference type="ARBA" id="ARBA00022692"/>
    </source>
</evidence>